<reference evidence="2 3" key="1">
    <citation type="journal article" date="2020" name="Nature">
        <title>Six reference-quality genomes reveal evolution of bat adaptations.</title>
        <authorList>
            <person name="Jebb D."/>
            <person name="Huang Z."/>
            <person name="Pippel M."/>
            <person name="Hughes G.M."/>
            <person name="Lavrichenko K."/>
            <person name="Devanna P."/>
            <person name="Winkler S."/>
            <person name="Jermiin L.S."/>
            <person name="Skirmuntt E.C."/>
            <person name="Katzourakis A."/>
            <person name="Burkitt-Gray L."/>
            <person name="Ray D.A."/>
            <person name="Sullivan K.A.M."/>
            <person name="Roscito J.G."/>
            <person name="Kirilenko B.M."/>
            <person name="Davalos L.M."/>
            <person name="Corthals A.P."/>
            <person name="Power M.L."/>
            <person name="Jones G."/>
            <person name="Ransome R.D."/>
            <person name="Dechmann D.K.N."/>
            <person name="Locatelli A.G."/>
            <person name="Puechmaille S.J."/>
            <person name="Fedrigo O."/>
            <person name="Jarvis E.D."/>
            <person name="Hiller M."/>
            <person name="Vernes S.C."/>
            <person name="Myers E.W."/>
            <person name="Teeling E.C."/>
        </authorList>
    </citation>
    <scope>NUCLEOTIDE SEQUENCE [LARGE SCALE GENOMIC DNA]</scope>
    <source>
        <strain evidence="2">MRouAeg1</strain>
        <tissue evidence="2">Muscle</tissue>
    </source>
</reference>
<evidence type="ECO:0000313" key="2">
    <source>
        <dbReference type="EMBL" id="KAF6466095.1"/>
    </source>
</evidence>
<evidence type="ECO:0000256" key="1">
    <source>
        <dbReference type="SAM" id="MobiDB-lite"/>
    </source>
</evidence>
<protein>
    <submittedName>
        <fullName evidence="2">Uncharacterized protein</fullName>
    </submittedName>
</protein>
<evidence type="ECO:0000313" key="3">
    <source>
        <dbReference type="Proteomes" id="UP000593571"/>
    </source>
</evidence>
<dbReference type="AlphaFoldDB" id="A0A7J8H2C7"/>
<accession>A0A7J8H2C7</accession>
<dbReference type="EMBL" id="JACASE010000005">
    <property type="protein sequence ID" value="KAF6466095.1"/>
    <property type="molecule type" value="Genomic_DNA"/>
</dbReference>
<name>A0A7J8H2C7_ROUAE</name>
<organism evidence="2 3">
    <name type="scientific">Rousettus aegyptiacus</name>
    <name type="common">Egyptian fruit bat</name>
    <name type="synonym">Pteropus aegyptiacus</name>
    <dbReference type="NCBI Taxonomy" id="9407"/>
    <lineage>
        <taxon>Eukaryota</taxon>
        <taxon>Metazoa</taxon>
        <taxon>Chordata</taxon>
        <taxon>Craniata</taxon>
        <taxon>Vertebrata</taxon>
        <taxon>Euteleostomi</taxon>
        <taxon>Mammalia</taxon>
        <taxon>Eutheria</taxon>
        <taxon>Laurasiatheria</taxon>
        <taxon>Chiroptera</taxon>
        <taxon>Yinpterochiroptera</taxon>
        <taxon>Pteropodoidea</taxon>
        <taxon>Pteropodidae</taxon>
        <taxon>Rousettinae</taxon>
        <taxon>Rousettus</taxon>
    </lineage>
</organism>
<sequence length="143" mass="15708">MQRRSRRWVGVDTGRASPCRPPRSTPFAHSVSTYLCSDLNFPKIVTTCSCITISRTTSTSPKRETQSPLSHCPPVWTLPVFASCRFSTSDMLEPFPASRRLGLTTGPALANKVRRVLVLGQIISLPARTFQALVPCCGGWESV</sequence>
<gene>
    <name evidence="2" type="ORF">HJG63_011397</name>
</gene>
<keyword evidence="3" id="KW-1185">Reference proteome</keyword>
<dbReference type="Proteomes" id="UP000593571">
    <property type="component" value="Unassembled WGS sequence"/>
</dbReference>
<feature type="region of interest" description="Disordered" evidence="1">
    <location>
        <begin position="1"/>
        <end position="22"/>
    </location>
</feature>
<proteinExistence type="predicted"/>
<comment type="caution">
    <text evidence="2">The sequence shown here is derived from an EMBL/GenBank/DDBJ whole genome shotgun (WGS) entry which is preliminary data.</text>
</comment>